<evidence type="ECO:0000256" key="22">
    <source>
        <dbReference type="ARBA" id="ARBA00048074"/>
    </source>
</evidence>
<evidence type="ECO:0000256" key="12">
    <source>
        <dbReference type="ARBA" id="ARBA00023273"/>
    </source>
</evidence>
<evidence type="ECO:0000256" key="4">
    <source>
        <dbReference type="ARBA" id="ARBA00022475"/>
    </source>
</evidence>
<protein>
    <recommendedName>
        <fullName evidence="17">Acyl-coenzyme A thioesterase THEM4</fullName>
        <ecNumber evidence="16">3.1.2.2</ecNumber>
    </recommendedName>
    <alternativeName>
        <fullName evidence="18">Thioesterase superfamily member 4</fullName>
    </alternativeName>
</protein>
<dbReference type="CDD" id="cd03443">
    <property type="entry name" value="PaaI_thioesterase"/>
    <property type="match status" value="1"/>
</dbReference>
<dbReference type="Pfam" id="PF03061">
    <property type="entry name" value="4HBT"/>
    <property type="match status" value="1"/>
</dbReference>
<keyword evidence="26" id="KW-1185">Reference proteome</keyword>
<comment type="caution">
    <text evidence="25">The sequence shown here is derived from an EMBL/GenBank/DDBJ whole genome shotgun (WGS) entry which is preliminary data.</text>
</comment>
<comment type="catalytic activity">
    <reaction evidence="13">
        <text>(5Z,8Z,11Z,14Z)-eicosatetraenoyl-CoA + H2O = (5Z,8Z,11Z,14Z)-eicosatetraenoate + CoA + H(+)</text>
        <dbReference type="Rhea" id="RHEA:40151"/>
        <dbReference type="ChEBI" id="CHEBI:15377"/>
        <dbReference type="ChEBI" id="CHEBI:15378"/>
        <dbReference type="ChEBI" id="CHEBI:32395"/>
        <dbReference type="ChEBI" id="CHEBI:57287"/>
        <dbReference type="ChEBI" id="CHEBI:57368"/>
    </reaction>
    <physiologicalReaction direction="left-to-right" evidence="13">
        <dbReference type="Rhea" id="RHEA:40152"/>
    </physiologicalReaction>
</comment>
<feature type="domain" description="Thioesterase" evidence="24">
    <location>
        <begin position="51"/>
        <end position="124"/>
    </location>
</feature>
<keyword evidence="4" id="KW-1003">Cell membrane</keyword>
<accession>A0A326U4P9</accession>
<dbReference type="PANTHER" id="PTHR12418">
    <property type="entry name" value="ACYL-COENZYME A THIOESTERASE THEM4"/>
    <property type="match status" value="1"/>
</dbReference>
<evidence type="ECO:0000256" key="17">
    <source>
        <dbReference type="ARBA" id="ARBA00040123"/>
    </source>
</evidence>
<evidence type="ECO:0000256" key="13">
    <source>
        <dbReference type="ARBA" id="ARBA00035852"/>
    </source>
</evidence>
<comment type="catalytic activity">
    <reaction evidence="23">
        <text>tetradecanoyl-CoA + H2O = tetradecanoate + CoA + H(+)</text>
        <dbReference type="Rhea" id="RHEA:40119"/>
        <dbReference type="ChEBI" id="CHEBI:15377"/>
        <dbReference type="ChEBI" id="CHEBI:15378"/>
        <dbReference type="ChEBI" id="CHEBI:30807"/>
        <dbReference type="ChEBI" id="CHEBI:57287"/>
        <dbReference type="ChEBI" id="CHEBI:57385"/>
    </reaction>
    <physiologicalReaction direction="left-to-right" evidence="23">
        <dbReference type="Rhea" id="RHEA:40120"/>
    </physiologicalReaction>
</comment>
<comment type="catalytic activity">
    <reaction evidence="21">
        <text>decanoyl-CoA + H2O = decanoate + CoA + H(+)</text>
        <dbReference type="Rhea" id="RHEA:40059"/>
        <dbReference type="ChEBI" id="CHEBI:15377"/>
        <dbReference type="ChEBI" id="CHEBI:15378"/>
        <dbReference type="ChEBI" id="CHEBI:27689"/>
        <dbReference type="ChEBI" id="CHEBI:57287"/>
        <dbReference type="ChEBI" id="CHEBI:61430"/>
    </reaction>
    <physiologicalReaction direction="left-to-right" evidence="21">
        <dbReference type="Rhea" id="RHEA:40060"/>
    </physiologicalReaction>
</comment>
<dbReference type="GO" id="GO:0016020">
    <property type="term" value="C:membrane"/>
    <property type="evidence" value="ECO:0007669"/>
    <property type="project" value="UniProtKB-SubCell"/>
</dbReference>
<dbReference type="InterPro" id="IPR006683">
    <property type="entry name" value="Thioestr_dom"/>
</dbReference>
<evidence type="ECO:0000256" key="1">
    <source>
        <dbReference type="ARBA" id="ARBA00004170"/>
    </source>
</evidence>
<name>A0A326U4P9_THEHA</name>
<dbReference type="GO" id="GO:0006631">
    <property type="term" value="P:fatty acid metabolic process"/>
    <property type="evidence" value="ECO:0007669"/>
    <property type="project" value="UniProtKB-KW"/>
</dbReference>
<evidence type="ECO:0000256" key="19">
    <source>
        <dbReference type="ARBA" id="ARBA00047588"/>
    </source>
</evidence>
<dbReference type="InterPro" id="IPR029069">
    <property type="entry name" value="HotDog_dom_sf"/>
</dbReference>
<evidence type="ECO:0000256" key="7">
    <source>
        <dbReference type="ARBA" id="ARBA00022801"/>
    </source>
</evidence>
<evidence type="ECO:0000313" key="26">
    <source>
        <dbReference type="Proteomes" id="UP000248806"/>
    </source>
</evidence>
<dbReference type="Proteomes" id="UP000248806">
    <property type="component" value="Unassembled WGS sequence"/>
</dbReference>
<evidence type="ECO:0000256" key="6">
    <source>
        <dbReference type="ARBA" id="ARBA00022703"/>
    </source>
</evidence>
<organism evidence="25 26">
    <name type="scientific">Thermosporothrix hazakensis</name>
    <dbReference type="NCBI Taxonomy" id="644383"/>
    <lineage>
        <taxon>Bacteria</taxon>
        <taxon>Bacillati</taxon>
        <taxon>Chloroflexota</taxon>
        <taxon>Ktedonobacteria</taxon>
        <taxon>Ktedonobacterales</taxon>
        <taxon>Thermosporotrichaceae</taxon>
        <taxon>Thermosporothrix</taxon>
    </lineage>
</organism>
<evidence type="ECO:0000256" key="10">
    <source>
        <dbReference type="ARBA" id="ARBA00023098"/>
    </source>
</evidence>
<gene>
    <name evidence="25" type="ORF">EI42_03869</name>
</gene>
<dbReference type="EC" id="3.1.2.2" evidence="16"/>
<dbReference type="Gene3D" id="3.10.129.10">
    <property type="entry name" value="Hotdog Thioesterase"/>
    <property type="match status" value="1"/>
</dbReference>
<evidence type="ECO:0000256" key="8">
    <source>
        <dbReference type="ARBA" id="ARBA00022832"/>
    </source>
</evidence>
<evidence type="ECO:0000256" key="9">
    <source>
        <dbReference type="ARBA" id="ARBA00022946"/>
    </source>
</evidence>
<keyword evidence="8" id="KW-0276">Fatty acid metabolism</keyword>
<evidence type="ECO:0000259" key="24">
    <source>
        <dbReference type="Pfam" id="PF03061"/>
    </source>
</evidence>
<dbReference type="GO" id="GO:0016787">
    <property type="term" value="F:hydrolase activity"/>
    <property type="evidence" value="ECO:0007669"/>
    <property type="project" value="UniProtKB-KW"/>
</dbReference>
<proteinExistence type="inferred from homology"/>
<dbReference type="GO" id="GO:0005737">
    <property type="term" value="C:cytoplasm"/>
    <property type="evidence" value="ECO:0007669"/>
    <property type="project" value="UniProtKB-SubCell"/>
</dbReference>
<evidence type="ECO:0000256" key="16">
    <source>
        <dbReference type="ARBA" id="ARBA00038848"/>
    </source>
</evidence>
<evidence type="ECO:0000256" key="14">
    <source>
        <dbReference type="ARBA" id="ARBA00037002"/>
    </source>
</evidence>
<reference evidence="25 26" key="1">
    <citation type="submission" date="2018-06" db="EMBL/GenBank/DDBJ databases">
        <title>Genomic Encyclopedia of Archaeal and Bacterial Type Strains, Phase II (KMG-II): from individual species to whole genera.</title>
        <authorList>
            <person name="Goeker M."/>
        </authorList>
    </citation>
    <scope>NUCLEOTIDE SEQUENCE [LARGE SCALE GENOMIC DNA]</scope>
    <source>
        <strain evidence="25 26">ATCC BAA-1881</strain>
    </source>
</reference>
<evidence type="ECO:0000256" key="18">
    <source>
        <dbReference type="ARBA" id="ARBA00043210"/>
    </source>
</evidence>
<comment type="similarity">
    <text evidence="15">Belongs to the THEM4/THEM5 thioesterase family.</text>
</comment>
<evidence type="ECO:0000256" key="15">
    <source>
        <dbReference type="ARBA" id="ARBA00038456"/>
    </source>
</evidence>
<comment type="catalytic activity">
    <reaction evidence="20">
        <text>hexadecanoyl-CoA + H2O = hexadecanoate + CoA + H(+)</text>
        <dbReference type="Rhea" id="RHEA:16645"/>
        <dbReference type="ChEBI" id="CHEBI:7896"/>
        <dbReference type="ChEBI" id="CHEBI:15377"/>
        <dbReference type="ChEBI" id="CHEBI:15378"/>
        <dbReference type="ChEBI" id="CHEBI:57287"/>
        <dbReference type="ChEBI" id="CHEBI:57379"/>
        <dbReference type="EC" id="3.1.2.2"/>
    </reaction>
    <physiologicalReaction direction="left-to-right" evidence="20">
        <dbReference type="Rhea" id="RHEA:16646"/>
    </physiologicalReaction>
</comment>
<keyword evidence="11" id="KW-0472">Membrane</keyword>
<evidence type="ECO:0000256" key="2">
    <source>
        <dbReference type="ARBA" id="ARBA00004496"/>
    </source>
</evidence>
<dbReference type="SUPFAM" id="SSF54637">
    <property type="entry name" value="Thioesterase/thiol ester dehydrase-isomerase"/>
    <property type="match status" value="1"/>
</dbReference>
<evidence type="ECO:0000256" key="21">
    <source>
        <dbReference type="ARBA" id="ARBA00047969"/>
    </source>
</evidence>
<keyword evidence="7" id="KW-0378">Hydrolase</keyword>
<keyword evidence="9" id="KW-0809">Transit peptide</keyword>
<dbReference type="OrthoDB" id="9792301at2"/>
<evidence type="ECO:0000313" key="25">
    <source>
        <dbReference type="EMBL" id="PZW26717.1"/>
    </source>
</evidence>
<evidence type="ECO:0000256" key="3">
    <source>
        <dbReference type="ARBA" id="ARBA00004632"/>
    </source>
</evidence>
<sequence length="164" mass="18585">MITDLNDRSDYQLCFACGKRNPYGLQMEFRREGDTVVSDFRPQAEHQGFPGVIHGGIIATVLDEALNRTSMLTDSPAWSMTGRLEIRYRKYVPYGPLLRVRAELGKQKGRLMQASGKITLAEDESVVLAEAQGTFMALSSEMLDSVMKEYPLMRSWLERDEEAE</sequence>
<comment type="catalytic activity">
    <reaction evidence="14">
        <text>(9Z)-octadecenoyl-CoA + H2O = (9Z)-octadecenoate + CoA + H(+)</text>
        <dbReference type="Rhea" id="RHEA:40139"/>
        <dbReference type="ChEBI" id="CHEBI:15377"/>
        <dbReference type="ChEBI" id="CHEBI:15378"/>
        <dbReference type="ChEBI" id="CHEBI:30823"/>
        <dbReference type="ChEBI" id="CHEBI:57287"/>
        <dbReference type="ChEBI" id="CHEBI:57387"/>
    </reaction>
    <physiologicalReaction direction="left-to-right" evidence="14">
        <dbReference type="Rhea" id="RHEA:40140"/>
    </physiologicalReaction>
</comment>
<dbReference type="EMBL" id="QKUF01000014">
    <property type="protein sequence ID" value="PZW26717.1"/>
    <property type="molecule type" value="Genomic_DNA"/>
</dbReference>
<dbReference type="InterPro" id="IPR052365">
    <property type="entry name" value="THEM4/THEM5_acyl-CoA_thioest"/>
</dbReference>
<keyword evidence="10" id="KW-0443">Lipid metabolism</keyword>
<keyword evidence="5" id="KW-0963">Cytoplasm</keyword>
<evidence type="ECO:0000256" key="5">
    <source>
        <dbReference type="ARBA" id="ARBA00022490"/>
    </source>
</evidence>
<comment type="catalytic activity">
    <reaction evidence="22">
        <text>dodecanoyl-CoA + H2O = dodecanoate + CoA + H(+)</text>
        <dbReference type="Rhea" id="RHEA:30135"/>
        <dbReference type="ChEBI" id="CHEBI:15377"/>
        <dbReference type="ChEBI" id="CHEBI:15378"/>
        <dbReference type="ChEBI" id="CHEBI:18262"/>
        <dbReference type="ChEBI" id="CHEBI:57287"/>
        <dbReference type="ChEBI" id="CHEBI:57375"/>
    </reaction>
    <physiologicalReaction direction="left-to-right" evidence="22">
        <dbReference type="Rhea" id="RHEA:30136"/>
    </physiologicalReaction>
</comment>
<evidence type="ECO:0000256" key="11">
    <source>
        <dbReference type="ARBA" id="ARBA00023136"/>
    </source>
</evidence>
<evidence type="ECO:0000256" key="20">
    <source>
        <dbReference type="ARBA" id="ARBA00047734"/>
    </source>
</evidence>
<comment type="subcellular location">
    <subcellularLocation>
        <location evidence="3">Cell projection</location>
        <location evidence="3">Ruffle membrane</location>
    </subcellularLocation>
    <subcellularLocation>
        <location evidence="2">Cytoplasm</location>
    </subcellularLocation>
    <subcellularLocation>
        <location evidence="1">Membrane</location>
        <topology evidence="1">Peripheral membrane protein</topology>
    </subcellularLocation>
</comment>
<dbReference type="RefSeq" id="WP_111324214.1">
    <property type="nucleotide sequence ID" value="NZ_BIFX01000001.1"/>
</dbReference>
<keyword evidence="12" id="KW-0966">Cell projection</keyword>
<comment type="catalytic activity">
    <reaction evidence="19">
        <text>octanoyl-CoA + H2O = octanoate + CoA + H(+)</text>
        <dbReference type="Rhea" id="RHEA:30143"/>
        <dbReference type="ChEBI" id="CHEBI:15377"/>
        <dbReference type="ChEBI" id="CHEBI:15378"/>
        <dbReference type="ChEBI" id="CHEBI:25646"/>
        <dbReference type="ChEBI" id="CHEBI:57287"/>
        <dbReference type="ChEBI" id="CHEBI:57386"/>
    </reaction>
    <physiologicalReaction direction="left-to-right" evidence="19">
        <dbReference type="Rhea" id="RHEA:30144"/>
    </physiologicalReaction>
</comment>
<dbReference type="AlphaFoldDB" id="A0A326U4P9"/>
<evidence type="ECO:0000256" key="23">
    <source>
        <dbReference type="ARBA" id="ARBA00048180"/>
    </source>
</evidence>
<dbReference type="PANTHER" id="PTHR12418:SF19">
    <property type="entry name" value="ACYL-COENZYME A THIOESTERASE THEM4"/>
    <property type="match status" value="1"/>
</dbReference>
<keyword evidence="6" id="KW-0053">Apoptosis</keyword>